<dbReference type="PANTHER" id="PTHR34818">
    <property type="entry name" value="PROTEIN BLI-3"/>
    <property type="match status" value="1"/>
</dbReference>
<evidence type="ECO:0000313" key="2">
    <source>
        <dbReference type="EMBL" id="MDG3007985.1"/>
    </source>
</evidence>
<dbReference type="EMBL" id="JARRAG010000002">
    <property type="protein sequence ID" value="MDG3007985.1"/>
    <property type="molecule type" value="Genomic_DNA"/>
</dbReference>
<name>A0ABT6FKA8_9BACT</name>
<dbReference type="Proteomes" id="UP001216907">
    <property type="component" value="Unassembled WGS sequence"/>
</dbReference>
<dbReference type="Gene3D" id="2.30.110.10">
    <property type="entry name" value="Electron Transport, Fmn-binding Protein, Chain A"/>
    <property type="match status" value="1"/>
</dbReference>
<sequence>MDNTRPDPEIRKVGMMIRGIKVAMLTSVAPDGGLHSRPMATQEADFDGTLWFFTRASSGKVEEIRHDSDVNVSYASPDDHRYISLSGRASIVRDAEKIRELWNPSYRIWFAQGLEDPDLALLRVDVRIAQYWDMLVGGMVVMPSFDTDAVEMAVEA</sequence>
<evidence type="ECO:0000259" key="1">
    <source>
        <dbReference type="Pfam" id="PF16242"/>
    </source>
</evidence>
<dbReference type="SUPFAM" id="SSF50475">
    <property type="entry name" value="FMN-binding split barrel"/>
    <property type="match status" value="1"/>
</dbReference>
<dbReference type="InterPro" id="IPR012349">
    <property type="entry name" value="Split_barrel_FMN-bd"/>
</dbReference>
<keyword evidence="3" id="KW-1185">Reference proteome</keyword>
<feature type="domain" description="General stress protein FMN-binding split barrel" evidence="1">
    <location>
        <begin position="10"/>
        <end position="142"/>
    </location>
</feature>
<accession>A0ABT6FKA8</accession>
<evidence type="ECO:0000313" key="3">
    <source>
        <dbReference type="Proteomes" id="UP001216907"/>
    </source>
</evidence>
<dbReference type="Pfam" id="PF16242">
    <property type="entry name" value="Pyrid_ox_like"/>
    <property type="match status" value="1"/>
</dbReference>
<dbReference type="InterPro" id="IPR038725">
    <property type="entry name" value="YdaG_split_barrel_FMN-bd"/>
</dbReference>
<dbReference type="InterPro" id="IPR052917">
    <property type="entry name" value="Stress-Dev_Protein"/>
</dbReference>
<proteinExistence type="predicted"/>
<dbReference type="PANTHER" id="PTHR34818:SF1">
    <property type="entry name" value="PROTEIN BLI-3"/>
    <property type="match status" value="1"/>
</dbReference>
<comment type="caution">
    <text evidence="2">The sequence shown here is derived from an EMBL/GenBank/DDBJ whole genome shotgun (WGS) entry which is preliminary data.</text>
</comment>
<organism evidence="2 3">
    <name type="scientific">Paludisphaera mucosa</name>
    <dbReference type="NCBI Taxonomy" id="3030827"/>
    <lineage>
        <taxon>Bacteria</taxon>
        <taxon>Pseudomonadati</taxon>
        <taxon>Planctomycetota</taxon>
        <taxon>Planctomycetia</taxon>
        <taxon>Isosphaerales</taxon>
        <taxon>Isosphaeraceae</taxon>
        <taxon>Paludisphaera</taxon>
    </lineage>
</organism>
<dbReference type="RefSeq" id="WP_277864253.1">
    <property type="nucleotide sequence ID" value="NZ_JARRAG010000002.1"/>
</dbReference>
<reference evidence="2 3" key="1">
    <citation type="submission" date="2023-03" db="EMBL/GenBank/DDBJ databases">
        <title>Paludisphaera mucosa sp. nov. a novel planctomycete from northern fen.</title>
        <authorList>
            <person name="Ivanova A."/>
        </authorList>
    </citation>
    <scope>NUCLEOTIDE SEQUENCE [LARGE SCALE GENOMIC DNA]</scope>
    <source>
        <strain evidence="2 3">Pla2</strain>
    </source>
</reference>
<protein>
    <submittedName>
        <fullName evidence="2">Pyridoxamine 5'-phosphate oxidase family protein</fullName>
    </submittedName>
</protein>
<gene>
    <name evidence="2" type="ORF">PZE19_29830</name>
</gene>